<dbReference type="InterPro" id="IPR043519">
    <property type="entry name" value="NT_sf"/>
</dbReference>
<dbReference type="InterPro" id="IPR006674">
    <property type="entry name" value="HD_domain"/>
</dbReference>
<accession>A0ABX7X1F5</accession>
<dbReference type="InterPro" id="IPR003607">
    <property type="entry name" value="HD/PDEase_dom"/>
</dbReference>
<dbReference type="SUPFAM" id="SSF81301">
    <property type="entry name" value="Nucleotidyltransferase"/>
    <property type="match status" value="1"/>
</dbReference>
<dbReference type="EC" id="3.1.4.-" evidence="8"/>
<dbReference type="PROSITE" id="PS51831">
    <property type="entry name" value="HD"/>
    <property type="match status" value="1"/>
</dbReference>
<dbReference type="SUPFAM" id="SSF81593">
    <property type="entry name" value="Nucleotidyltransferase substrate binding subunit/domain"/>
    <property type="match status" value="1"/>
</dbReference>
<evidence type="ECO:0000256" key="1">
    <source>
        <dbReference type="ARBA" id="ARBA00022679"/>
    </source>
</evidence>
<dbReference type="CDD" id="cd05401">
    <property type="entry name" value="NT_GlnE_GlnD_like"/>
    <property type="match status" value="1"/>
</dbReference>
<evidence type="ECO:0000256" key="7">
    <source>
        <dbReference type="ARBA" id="ARBA00047968"/>
    </source>
</evidence>
<dbReference type="PANTHER" id="PTHR47320">
    <property type="entry name" value="BIFUNCTIONAL URIDYLYLTRANSFERASE/URIDYLYL-REMOVING ENZYME"/>
    <property type="match status" value="1"/>
</dbReference>
<comment type="function">
    <text evidence="8">Modifies, by uridylylation and deuridylylation, the PII regulatory proteins (GlnB and homologs), in response to the nitrogen status of the cell that GlnD senses through the glutamine level. Under low glutamine levels, catalyzes the conversion of the PII proteins and UTP to PII-UMP and PPi, while under higher glutamine levels, GlnD hydrolyzes PII-UMP to PII and UMP (deuridylylation). Thus, controls uridylylation state and activity of the PII proteins, and plays an important role in the regulation of nitrogen metabolism.</text>
</comment>
<comment type="cofactor">
    <cofactor evidence="8">
        <name>Mg(2+)</name>
        <dbReference type="ChEBI" id="CHEBI:18420"/>
    </cofactor>
</comment>
<dbReference type="Pfam" id="PF08335">
    <property type="entry name" value="GlnD_UR_UTase"/>
    <property type="match status" value="1"/>
</dbReference>
<keyword evidence="4 8" id="KW-0378">Hydrolase</keyword>
<dbReference type="InterPro" id="IPR013546">
    <property type="entry name" value="PII_UdlTrfase/GS_AdlTrfase"/>
</dbReference>
<dbReference type="PANTHER" id="PTHR47320:SF1">
    <property type="entry name" value="BIFUNCTIONAL URIDYLYLTRANSFERASE_URIDYLYL-REMOVING ENZYME"/>
    <property type="match status" value="1"/>
</dbReference>
<dbReference type="Pfam" id="PF01966">
    <property type="entry name" value="HD"/>
    <property type="match status" value="1"/>
</dbReference>
<comment type="catalytic activity">
    <reaction evidence="8">
        <text>[protein-PII]-L-tyrosine + UTP = [protein-PII]-uridylyl-L-tyrosine + diphosphate</text>
        <dbReference type="Rhea" id="RHEA:13673"/>
        <dbReference type="Rhea" id="RHEA-COMP:12147"/>
        <dbReference type="Rhea" id="RHEA-COMP:12148"/>
        <dbReference type="ChEBI" id="CHEBI:33019"/>
        <dbReference type="ChEBI" id="CHEBI:46398"/>
        <dbReference type="ChEBI" id="CHEBI:46858"/>
        <dbReference type="ChEBI" id="CHEBI:90602"/>
        <dbReference type="EC" id="2.7.7.59"/>
    </reaction>
</comment>
<dbReference type="SUPFAM" id="SSF109604">
    <property type="entry name" value="HD-domain/PDEase-like"/>
    <property type="match status" value="1"/>
</dbReference>
<proteinExistence type="inferred from homology"/>
<keyword evidence="12" id="KW-1185">Reference proteome</keyword>
<dbReference type="SUPFAM" id="SSF55021">
    <property type="entry name" value="ACT-like"/>
    <property type="match status" value="1"/>
</dbReference>
<dbReference type="RefSeq" id="WP_210226575.1">
    <property type="nucleotide sequence ID" value="NZ_CP072800.1"/>
</dbReference>
<evidence type="ECO:0000256" key="2">
    <source>
        <dbReference type="ARBA" id="ARBA00022695"/>
    </source>
</evidence>
<keyword evidence="6 8" id="KW-0511">Multifunctional enzyme</keyword>
<dbReference type="InterPro" id="IPR010043">
    <property type="entry name" value="UTase/UR"/>
</dbReference>
<dbReference type="PIRSF" id="PIRSF006288">
    <property type="entry name" value="PII_uridyltransf"/>
    <property type="match status" value="1"/>
</dbReference>
<protein>
    <recommendedName>
        <fullName evidence="8">Bifunctional uridylyltransferase/uridylyl-removing enzyme</fullName>
        <shortName evidence="8">UTase/UR</shortName>
    </recommendedName>
    <alternativeName>
        <fullName evidence="8">Bifunctional [protein-PII] modification enzyme</fullName>
    </alternativeName>
    <alternativeName>
        <fullName evidence="8">Bifunctional nitrogen sensor protein</fullName>
    </alternativeName>
    <domain>
        <recommendedName>
            <fullName evidence="8">[Protein-PII] uridylyltransferase</fullName>
            <shortName evidence="8">PII uridylyltransferase</shortName>
            <shortName evidence="8">UTase</shortName>
            <ecNumber evidence="8">2.7.7.59</ecNumber>
        </recommendedName>
    </domain>
    <domain>
        <recommendedName>
            <fullName evidence="8">[Protein-PII]-UMP uridylyl-removing enzyme</fullName>
            <shortName evidence="8">UR</shortName>
            <ecNumber evidence="8">3.1.4.-</ecNumber>
        </recommendedName>
    </domain>
</protein>
<gene>
    <name evidence="8 11" type="primary">glnD</name>
    <name evidence="11" type="ORF">J8380_16180</name>
</gene>
<dbReference type="InterPro" id="IPR045865">
    <property type="entry name" value="ACT-like_dom_sf"/>
</dbReference>
<dbReference type="Gene3D" id="1.10.3210.10">
    <property type="entry name" value="Hypothetical protein af1432"/>
    <property type="match status" value="1"/>
</dbReference>
<evidence type="ECO:0000256" key="6">
    <source>
        <dbReference type="ARBA" id="ARBA00023268"/>
    </source>
</evidence>
<evidence type="ECO:0000313" key="11">
    <source>
        <dbReference type="EMBL" id="QTR49744.1"/>
    </source>
</evidence>
<keyword evidence="1 8" id="KW-0808">Transferase</keyword>
<dbReference type="NCBIfam" id="TIGR01693">
    <property type="entry name" value="UTase_glnD"/>
    <property type="match status" value="1"/>
</dbReference>
<dbReference type="CDD" id="cd04899">
    <property type="entry name" value="ACT_ACR-UUR-like_2"/>
    <property type="match status" value="1"/>
</dbReference>
<organism evidence="11 12">
    <name type="scientific">Candidatus Thiothrix anitrata</name>
    <dbReference type="NCBI Taxonomy" id="2823902"/>
    <lineage>
        <taxon>Bacteria</taxon>
        <taxon>Pseudomonadati</taxon>
        <taxon>Pseudomonadota</taxon>
        <taxon>Gammaproteobacteria</taxon>
        <taxon>Thiotrichales</taxon>
        <taxon>Thiotrichaceae</taxon>
        <taxon>Thiothrix</taxon>
    </lineage>
</organism>
<keyword evidence="5 8" id="KW-0460">Magnesium</keyword>
<dbReference type="HAMAP" id="MF_00277">
    <property type="entry name" value="PII_uridylyl_transf"/>
    <property type="match status" value="1"/>
</dbReference>
<dbReference type="PROSITE" id="PS51671">
    <property type="entry name" value="ACT"/>
    <property type="match status" value="2"/>
</dbReference>
<comment type="caution">
    <text evidence="8">Lacks conserved residue(s) required for the propagation of feature annotation.</text>
</comment>
<dbReference type="Proteomes" id="UP000672027">
    <property type="component" value="Chromosome"/>
</dbReference>
<sequence>MIPINPLLSIINQLLQHETPKIADYAQAVRNARQILHEAFQTGENVLTLLQQHADFIDALLQHLWSISNISAQRATLVAVGGYGRRELHPASDVDLMVLLNETPQAQCNERLAAFITLLWDIGLDVGHSVRTLDECLDAATNDLTIITNLIESRYLAGNENLYRALQDAISPEQMWDSRTFFMAKLEEQQKRHLRFGDSSHRVEPNLKEGRGGLRDIQTISWVTLREYGTFSLQELYAKRLLEYDEFETLRAGREFLWSIRFALHGLAKRKEDRLLFDYQRTLAHQFGYTDDTNNAAVEAFMQRYYRTITDLERLSEMLMGIFRENILIQTPPAPEMLGEWYQKHGDLISVNSPDVFVIYPTALLEIFLLLQMTPGVTGLTPHTIRLIRHNLHRIDAGFRQQIRHRQLFIQIVRQTKGITFVLRLMNRYGLLAAYIPAFANIVGRMQYDLFHMYTVDEHTLFVLRNLRRYSTSEGAQELPLCSEVFRTLRNPELLYLAGLFHDIAKGRNGDHSELGATDALNFCREHGLNLHDSALVSWLVRNHLLMSMTAQRKDISDPAVIHEFAELVTSQSRLDYLFLLTVADIRGTNHQLWNGWKQSLLHELYHATRTLLHNRSTISRESALLIEEKRQTALEQLMAEGFQDKACHHLWAQFGGDYHLQHSVESVVWHTRHILQQNRETPTLIQMRRTISGSSNVIFIYAHDQDDLFTRVVSSIEQLNLTIVQARLVSTTDGYDLYTLHILGSDNQLVDENEQGYIIDTLHNNLERAQAFRHIHRKPRILRNFSVPTRIVFSQQPEKGLTLLEINAGDMPGLLSRLGEAMDGLEIRVHNARINTLGEKAQDIFYVTTRNGEMITNAAQQATIRDSLEKALQAD</sequence>
<dbReference type="InterPro" id="IPR002912">
    <property type="entry name" value="ACT_dom"/>
</dbReference>
<evidence type="ECO:0000259" key="9">
    <source>
        <dbReference type="PROSITE" id="PS51671"/>
    </source>
</evidence>
<name>A0ABX7X1F5_9GAMM</name>
<evidence type="ECO:0000313" key="12">
    <source>
        <dbReference type="Proteomes" id="UP000672027"/>
    </source>
</evidence>
<keyword evidence="3" id="KW-0677">Repeat</keyword>
<evidence type="ECO:0000256" key="3">
    <source>
        <dbReference type="ARBA" id="ARBA00022737"/>
    </source>
</evidence>
<feature type="domain" description="HD" evidence="10">
    <location>
        <begin position="456"/>
        <end position="578"/>
    </location>
</feature>
<feature type="domain" description="ACT" evidence="9">
    <location>
        <begin position="698"/>
        <end position="781"/>
    </location>
</feature>
<dbReference type="SMART" id="SM00471">
    <property type="entry name" value="HDc"/>
    <property type="match status" value="1"/>
</dbReference>
<feature type="domain" description="ACT" evidence="9">
    <location>
        <begin position="804"/>
        <end position="876"/>
    </location>
</feature>
<evidence type="ECO:0000259" key="10">
    <source>
        <dbReference type="PROSITE" id="PS51831"/>
    </source>
</evidence>
<dbReference type="CDD" id="cd00077">
    <property type="entry name" value="HDc"/>
    <property type="match status" value="1"/>
</dbReference>
<dbReference type="CDD" id="cd04900">
    <property type="entry name" value="ACT_UUR-like_1"/>
    <property type="match status" value="1"/>
</dbReference>
<comment type="catalytic activity">
    <reaction evidence="7">
        <text>guanosine 3',5'-bis(diphosphate) + H2O = GDP + diphosphate + H(+)</text>
        <dbReference type="Rhea" id="RHEA:14253"/>
        <dbReference type="ChEBI" id="CHEBI:15377"/>
        <dbReference type="ChEBI" id="CHEBI:15378"/>
        <dbReference type="ChEBI" id="CHEBI:33019"/>
        <dbReference type="ChEBI" id="CHEBI:58189"/>
        <dbReference type="ChEBI" id="CHEBI:77828"/>
        <dbReference type="EC" id="3.1.7.2"/>
    </reaction>
</comment>
<dbReference type="EMBL" id="CP072800">
    <property type="protein sequence ID" value="QTR49744.1"/>
    <property type="molecule type" value="Genomic_DNA"/>
</dbReference>
<evidence type="ECO:0000256" key="4">
    <source>
        <dbReference type="ARBA" id="ARBA00022801"/>
    </source>
</evidence>
<dbReference type="GO" id="GO:0008773">
    <property type="term" value="F:[protein-PII] uridylyltransferase activity"/>
    <property type="evidence" value="ECO:0007669"/>
    <property type="project" value="UniProtKB-EC"/>
</dbReference>
<comment type="domain">
    <text evidence="8">Has four distinct domains: an N-terminal nucleotidyltransferase (NT) domain responsible for UTase activity, a central HD domain that encodes UR activity, and two C-terminal ACT domains that seem to have a role in glutamine sensing.</text>
</comment>
<evidence type="ECO:0000256" key="5">
    <source>
        <dbReference type="ARBA" id="ARBA00022842"/>
    </source>
</evidence>
<evidence type="ECO:0000256" key="8">
    <source>
        <dbReference type="HAMAP-Rule" id="MF_00277"/>
    </source>
</evidence>
<comment type="activity regulation">
    <text evidence="8">Uridylyltransferase (UTase) activity is inhibited by glutamine, while glutamine activates uridylyl-removing (UR) activity.</text>
</comment>
<comment type="similarity">
    <text evidence="8">Belongs to the GlnD family.</text>
</comment>
<reference evidence="11 12" key="1">
    <citation type="submission" date="2021-04" db="EMBL/GenBank/DDBJ databases">
        <title>Genomics, taxonomy and metabolism of representatives of sulfur bacteria of the genus Thiothrix: Thiothrix fructosivorans QT, Thiothrix unzii A1T and three new species, Thiothrix subterranea sp. nov., Thiothrix litoralis sp. nov. and 'Candidatus Thiothrix anitrata' sp. nov.</title>
        <authorList>
            <person name="Ravin N.V."/>
            <person name="Smolyakov D."/>
            <person name="Rudenko T.S."/>
            <person name="Mardanov A.V."/>
            <person name="Beletsky A.V."/>
            <person name="Markov N.D."/>
            <person name="Fomenkov A.I."/>
            <person name="Roberts R.J."/>
            <person name="Karnachuk O.V."/>
            <person name="Novikov A."/>
            <person name="Grabovich M.Y."/>
        </authorList>
    </citation>
    <scope>NUCLEOTIDE SEQUENCE [LARGE SCALE GENOMIC DNA]</scope>
    <source>
        <strain evidence="11 12">A52</strain>
    </source>
</reference>
<keyword evidence="2 8" id="KW-0548">Nucleotidyltransferase</keyword>
<comment type="catalytic activity">
    <reaction evidence="8">
        <text>[protein-PII]-uridylyl-L-tyrosine + H2O = [protein-PII]-L-tyrosine + UMP + H(+)</text>
        <dbReference type="Rhea" id="RHEA:48600"/>
        <dbReference type="Rhea" id="RHEA-COMP:12147"/>
        <dbReference type="Rhea" id="RHEA-COMP:12148"/>
        <dbReference type="ChEBI" id="CHEBI:15377"/>
        <dbReference type="ChEBI" id="CHEBI:15378"/>
        <dbReference type="ChEBI" id="CHEBI:46858"/>
        <dbReference type="ChEBI" id="CHEBI:57865"/>
        <dbReference type="ChEBI" id="CHEBI:90602"/>
    </reaction>
</comment>
<feature type="region of interest" description="Uridylyltransferase" evidence="8">
    <location>
        <begin position="1"/>
        <end position="337"/>
    </location>
</feature>
<dbReference type="EC" id="2.7.7.59" evidence="8"/>